<sequence>MYFRVFVLLCLVLAFSAEMAVAKGDKGDCGGQGDYCKYKDQCCKGMYCDKYKKKCMKYKGGYD</sequence>
<name>A0A5J4N8F3_9TREM</name>
<gene>
    <name evidence="2" type="ORF">DEA37_0007444</name>
</gene>
<protein>
    <submittedName>
        <fullName evidence="2">Uncharacterized protein</fullName>
    </submittedName>
</protein>
<accession>A0A5J4N8F3</accession>
<comment type="caution">
    <text evidence="2">The sequence shown here is derived from an EMBL/GenBank/DDBJ whole genome shotgun (WGS) entry which is preliminary data.</text>
</comment>
<keyword evidence="3" id="KW-1185">Reference proteome</keyword>
<feature type="signal peptide" evidence="1">
    <location>
        <begin position="1"/>
        <end position="22"/>
    </location>
</feature>
<evidence type="ECO:0000256" key="1">
    <source>
        <dbReference type="SAM" id="SignalP"/>
    </source>
</evidence>
<dbReference type="Proteomes" id="UP000324629">
    <property type="component" value="Unassembled WGS sequence"/>
</dbReference>
<dbReference type="EMBL" id="QNGE01006374">
    <property type="protein sequence ID" value="KAA3671479.1"/>
    <property type="molecule type" value="Genomic_DNA"/>
</dbReference>
<proteinExistence type="predicted"/>
<keyword evidence="1" id="KW-0732">Signal</keyword>
<feature type="chain" id="PRO_5023945726" evidence="1">
    <location>
        <begin position="23"/>
        <end position="63"/>
    </location>
</feature>
<reference evidence="2 3" key="1">
    <citation type="journal article" date="2019" name="Gigascience">
        <title>Whole-genome sequence of the oriental lung fluke Paragonimus westermani.</title>
        <authorList>
            <person name="Oey H."/>
            <person name="Zakrzewski M."/>
            <person name="Narain K."/>
            <person name="Devi K.R."/>
            <person name="Agatsuma T."/>
            <person name="Nawaratna S."/>
            <person name="Gobert G.N."/>
            <person name="Jones M.K."/>
            <person name="Ragan M.A."/>
            <person name="McManus D.P."/>
            <person name="Krause L."/>
        </authorList>
    </citation>
    <scope>NUCLEOTIDE SEQUENCE [LARGE SCALE GENOMIC DNA]</scope>
    <source>
        <strain evidence="2 3">IND2009</strain>
    </source>
</reference>
<organism evidence="2 3">
    <name type="scientific">Paragonimus westermani</name>
    <dbReference type="NCBI Taxonomy" id="34504"/>
    <lineage>
        <taxon>Eukaryota</taxon>
        <taxon>Metazoa</taxon>
        <taxon>Spiralia</taxon>
        <taxon>Lophotrochozoa</taxon>
        <taxon>Platyhelminthes</taxon>
        <taxon>Trematoda</taxon>
        <taxon>Digenea</taxon>
        <taxon>Plagiorchiida</taxon>
        <taxon>Troglotremata</taxon>
        <taxon>Troglotrematidae</taxon>
        <taxon>Paragonimus</taxon>
    </lineage>
</organism>
<dbReference type="AlphaFoldDB" id="A0A5J4N8F3"/>
<evidence type="ECO:0000313" key="2">
    <source>
        <dbReference type="EMBL" id="KAA3671479.1"/>
    </source>
</evidence>
<feature type="non-terminal residue" evidence="2">
    <location>
        <position position="63"/>
    </location>
</feature>
<evidence type="ECO:0000313" key="3">
    <source>
        <dbReference type="Proteomes" id="UP000324629"/>
    </source>
</evidence>